<dbReference type="RefSeq" id="WP_062628492.1">
    <property type="nucleotide sequence ID" value="NZ_LVEA01000033.1"/>
</dbReference>
<comment type="caution">
    <text evidence="1">The sequence shown here is derived from an EMBL/GenBank/DDBJ whole genome shotgun (WGS) entry which is preliminary data.</text>
</comment>
<protein>
    <submittedName>
        <fullName evidence="1">Uncharacterized protein</fullName>
    </submittedName>
</protein>
<gene>
    <name evidence="1" type="ORF">A2J07_10670</name>
</gene>
<dbReference type="Proteomes" id="UP000075816">
    <property type="component" value="Unassembled WGS sequence"/>
</dbReference>
<dbReference type="KEGG" id="fnf:BSQ88_08920"/>
<organism evidence="1 2">
    <name type="scientific">Fusobacterium necrophorum subsp. funduliforme</name>
    <dbReference type="NCBI Taxonomy" id="143387"/>
    <lineage>
        <taxon>Bacteria</taxon>
        <taxon>Fusobacteriati</taxon>
        <taxon>Fusobacteriota</taxon>
        <taxon>Fusobacteriia</taxon>
        <taxon>Fusobacteriales</taxon>
        <taxon>Fusobacteriaceae</taxon>
        <taxon>Fusobacterium</taxon>
    </lineage>
</organism>
<evidence type="ECO:0000313" key="1">
    <source>
        <dbReference type="EMBL" id="KYL04331.1"/>
    </source>
</evidence>
<reference evidence="1 2" key="1">
    <citation type="submission" date="2016-03" db="EMBL/GenBank/DDBJ databases">
        <title>Comparative genomics of human isolates of Fusobacterium necrophorum.</title>
        <authorList>
            <person name="Jensen A."/>
            <person name="Bank S."/>
            <person name="Andersen P.S."/>
            <person name="Kristensen L.H."/>
            <person name="Prag J."/>
        </authorList>
    </citation>
    <scope>NUCLEOTIDE SEQUENCE [LARGE SCALE GENOMIC DNA]</scope>
    <source>
        <strain evidence="1 2">LS_1264</strain>
    </source>
</reference>
<dbReference type="EMBL" id="LVEA01000033">
    <property type="protein sequence ID" value="KYL04331.1"/>
    <property type="molecule type" value="Genomic_DNA"/>
</dbReference>
<accession>A0A162IRM5</accession>
<sequence length="90" mass="10747">MAADMFLNGREISEDYPGYEKIVKQYLKIHRYKRYFVKKYVANGFSSQRYYELKFLPFGEALGYDNHPWKVIRDIEEILSALNEIASQQN</sequence>
<dbReference type="AlphaFoldDB" id="A0A162IRM5"/>
<proteinExistence type="predicted"/>
<evidence type="ECO:0000313" key="2">
    <source>
        <dbReference type="Proteomes" id="UP000075816"/>
    </source>
</evidence>
<name>A0A162IRM5_9FUSO</name>